<feature type="domain" description="Tudor" evidence="13">
    <location>
        <begin position="2"/>
        <end position="60"/>
    </location>
</feature>
<dbReference type="EMBL" id="JAINUF010000006">
    <property type="protein sequence ID" value="KAJ8355399.1"/>
    <property type="molecule type" value="Genomic_DNA"/>
</dbReference>
<evidence type="ECO:0000256" key="2">
    <source>
        <dbReference type="ARBA" id="ARBA00005402"/>
    </source>
</evidence>
<evidence type="ECO:0000313" key="14">
    <source>
        <dbReference type="EMBL" id="KAJ8355399.1"/>
    </source>
</evidence>
<organism evidence="14 15">
    <name type="scientific">Synaphobranchus kaupii</name>
    <name type="common">Kaup's arrowtooth eel</name>
    <dbReference type="NCBI Taxonomy" id="118154"/>
    <lineage>
        <taxon>Eukaryota</taxon>
        <taxon>Metazoa</taxon>
        <taxon>Chordata</taxon>
        <taxon>Craniata</taxon>
        <taxon>Vertebrata</taxon>
        <taxon>Euteleostomi</taxon>
        <taxon>Actinopterygii</taxon>
        <taxon>Neopterygii</taxon>
        <taxon>Teleostei</taxon>
        <taxon>Anguilliformes</taxon>
        <taxon>Synaphobranchidae</taxon>
        <taxon>Synaphobranchus</taxon>
    </lineage>
</organism>
<evidence type="ECO:0000256" key="5">
    <source>
        <dbReference type="ARBA" id="ARBA00022824"/>
    </source>
</evidence>
<feature type="compositionally biased region" description="Basic and acidic residues" evidence="12">
    <location>
        <begin position="124"/>
        <end position="145"/>
    </location>
</feature>
<keyword evidence="3" id="KW-0597">Phosphoprotein</keyword>
<keyword evidence="11" id="KW-0756">Sterol biosynthesis</keyword>
<dbReference type="SMART" id="SM00333">
    <property type="entry name" value="TUDOR"/>
    <property type="match status" value="1"/>
</dbReference>
<keyword evidence="11" id="KW-0752">Steroid biosynthesis</keyword>
<evidence type="ECO:0000256" key="12">
    <source>
        <dbReference type="SAM" id="MobiDB-lite"/>
    </source>
</evidence>
<keyword evidence="11" id="KW-0444">Lipid biosynthesis</keyword>
<comment type="subcellular location">
    <subcellularLocation>
        <location evidence="11">Endoplasmic reticulum membrane</location>
        <topology evidence="11">Multi-pass membrane protein</topology>
    </subcellularLocation>
    <subcellularLocation>
        <location evidence="1">Nucleus inner membrane</location>
        <topology evidence="1">Multi-pass membrane protein</topology>
    </subcellularLocation>
</comment>
<accession>A0A9Q1FC08</accession>
<name>A0A9Q1FC08_SYNKA</name>
<evidence type="ECO:0000256" key="10">
    <source>
        <dbReference type="ARBA" id="ARBA00023242"/>
    </source>
</evidence>
<feature type="transmembrane region" description="Helical" evidence="11">
    <location>
        <begin position="239"/>
        <end position="262"/>
    </location>
</feature>
<dbReference type="GO" id="GO:0050613">
    <property type="term" value="F:Delta14-sterol reductase activity"/>
    <property type="evidence" value="ECO:0007669"/>
    <property type="project" value="TreeGrafter"/>
</dbReference>
<evidence type="ECO:0000256" key="3">
    <source>
        <dbReference type="ARBA" id="ARBA00022553"/>
    </source>
</evidence>
<sequence length="302" mass="33992">MPKFQIGDMVMGRWPGSNLYYEVKVLSYDAETHLYTVIYKDGTELELKEADIKSQTGFRQSGGSRSRSRSRSPARRQSRSRSPGRTPRRSSSRSRESRKDTKLKELLEVRLSPVAKPVENNSNNKHEKKDENDAADKEKSESDVEKSLLRVSGRYNLRRRKDDAATKAAQQDELKKTEELLPRAKKWATAKTTELDFGGRIGAFLLMLSLPLVAFALLLTCQADGSILCFPPPVPPLHAFWSAQVFGITLLWLLFQAVLYVLPVGKVADGMPLRSGEKVEIQDERIVCFSRHCCGCGSRCVL</sequence>
<keyword evidence="11" id="KW-0153">Cholesterol metabolism</keyword>
<keyword evidence="15" id="KW-1185">Reference proteome</keyword>
<feature type="compositionally biased region" description="Basic and acidic residues" evidence="12">
    <location>
        <begin position="93"/>
        <end position="108"/>
    </location>
</feature>
<keyword evidence="5 11" id="KW-0256">Endoplasmic reticulum</keyword>
<feature type="compositionally biased region" description="Low complexity" evidence="12">
    <location>
        <begin position="54"/>
        <end position="65"/>
    </location>
</feature>
<comment type="caution">
    <text evidence="14">The sequence shown here is derived from an EMBL/GenBank/DDBJ whole genome shotgun (WGS) entry which is preliminary data.</text>
</comment>
<evidence type="ECO:0000256" key="1">
    <source>
        <dbReference type="ARBA" id="ARBA00004473"/>
    </source>
</evidence>
<keyword evidence="11" id="KW-0443">Lipid metabolism</keyword>
<keyword evidence="6 11" id="KW-1133">Transmembrane helix</keyword>
<evidence type="ECO:0000313" key="15">
    <source>
        <dbReference type="Proteomes" id="UP001152622"/>
    </source>
</evidence>
<evidence type="ECO:0000256" key="8">
    <source>
        <dbReference type="ARBA" id="ARBA00023136"/>
    </source>
</evidence>
<dbReference type="GO" id="GO:0006695">
    <property type="term" value="P:cholesterol biosynthetic process"/>
    <property type="evidence" value="ECO:0007669"/>
    <property type="project" value="UniProtKB-UniRule"/>
</dbReference>
<keyword evidence="11" id="KW-0560">Oxidoreductase</keyword>
<reference evidence="14" key="1">
    <citation type="journal article" date="2023" name="Science">
        <title>Genome structures resolve the early diversification of teleost fishes.</title>
        <authorList>
            <person name="Parey E."/>
            <person name="Louis A."/>
            <person name="Montfort J."/>
            <person name="Bouchez O."/>
            <person name="Roques C."/>
            <person name="Iampietro C."/>
            <person name="Lluch J."/>
            <person name="Castinel A."/>
            <person name="Donnadieu C."/>
            <person name="Desvignes T."/>
            <person name="Floi Bucao C."/>
            <person name="Jouanno E."/>
            <person name="Wen M."/>
            <person name="Mejri S."/>
            <person name="Dirks R."/>
            <person name="Jansen H."/>
            <person name="Henkel C."/>
            <person name="Chen W.J."/>
            <person name="Zahm M."/>
            <person name="Cabau C."/>
            <person name="Klopp C."/>
            <person name="Thompson A.W."/>
            <person name="Robinson-Rechavi M."/>
            <person name="Braasch I."/>
            <person name="Lecointre G."/>
            <person name="Bobe J."/>
            <person name="Postlethwait J.H."/>
            <person name="Berthelot C."/>
            <person name="Roest Crollius H."/>
            <person name="Guiguen Y."/>
        </authorList>
    </citation>
    <scope>NUCLEOTIDE SEQUENCE</scope>
    <source>
        <strain evidence="14">WJC10195</strain>
    </source>
</reference>
<dbReference type="Pfam" id="PF01222">
    <property type="entry name" value="ERG4_ERG24"/>
    <property type="match status" value="1"/>
</dbReference>
<dbReference type="AlphaFoldDB" id="A0A9Q1FC08"/>
<dbReference type="PANTHER" id="PTHR21257:SF55">
    <property type="entry name" value="DELTA(14)-STEROL REDUCTASE LBR"/>
    <property type="match status" value="1"/>
</dbReference>
<keyword evidence="11" id="KW-0152">Cholesterol biosynthesis</keyword>
<dbReference type="InterPro" id="IPR001171">
    <property type="entry name" value="ERG24_DHCR-like"/>
</dbReference>
<comment type="pathway">
    <text evidence="11">Steroid biosynthesis; cholesterol biosynthesis.</text>
</comment>
<protein>
    <recommendedName>
        <fullName evidence="13">Tudor domain-containing protein</fullName>
    </recommendedName>
</protein>
<evidence type="ECO:0000259" key="13">
    <source>
        <dbReference type="SMART" id="SM00333"/>
    </source>
</evidence>
<feature type="transmembrane region" description="Helical" evidence="11">
    <location>
        <begin position="201"/>
        <end position="219"/>
    </location>
</feature>
<keyword evidence="4 11" id="KW-0812">Transmembrane</keyword>
<dbReference type="InterPro" id="IPR019023">
    <property type="entry name" value="Lamin-B_rcpt_of_tudor"/>
</dbReference>
<evidence type="ECO:0000256" key="11">
    <source>
        <dbReference type="RuleBase" id="RU369120"/>
    </source>
</evidence>
<dbReference type="SUPFAM" id="SSF63748">
    <property type="entry name" value="Tudor/PWWP/MBT"/>
    <property type="match status" value="1"/>
</dbReference>
<dbReference type="FunFam" id="2.30.30.140:FF:000058">
    <property type="entry name" value="Lamin B receptor"/>
    <property type="match status" value="1"/>
</dbReference>
<evidence type="ECO:0000256" key="4">
    <source>
        <dbReference type="ARBA" id="ARBA00022692"/>
    </source>
</evidence>
<feature type="compositionally biased region" description="Basic residues" evidence="12">
    <location>
        <begin position="66"/>
        <end position="79"/>
    </location>
</feature>
<dbReference type="Gene3D" id="2.30.30.140">
    <property type="match status" value="1"/>
</dbReference>
<dbReference type="GO" id="GO:0005637">
    <property type="term" value="C:nuclear inner membrane"/>
    <property type="evidence" value="ECO:0007669"/>
    <property type="project" value="UniProtKB-SubCell"/>
</dbReference>
<dbReference type="GO" id="GO:0005789">
    <property type="term" value="C:endoplasmic reticulum membrane"/>
    <property type="evidence" value="ECO:0007669"/>
    <property type="project" value="UniProtKB-SubCell"/>
</dbReference>
<keyword evidence="11" id="KW-0753">Steroid metabolism</keyword>
<keyword evidence="10" id="KW-0539">Nucleus</keyword>
<dbReference type="InterPro" id="IPR002999">
    <property type="entry name" value="Tudor"/>
</dbReference>
<evidence type="ECO:0000256" key="7">
    <source>
        <dbReference type="ARBA" id="ARBA00023125"/>
    </source>
</evidence>
<dbReference type="CDD" id="cd20381">
    <property type="entry name" value="Tudor_LBR"/>
    <property type="match status" value="1"/>
</dbReference>
<feature type="region of interest" description="Disordered" evidence="12">
    <location>
        <begin position="53"/>
        <end position="145"/>
    </location>
</feature>
<keyword evidence="7" id="KW-0238">DNA-binding</keyword>
<evidence type="ECO:0000256" key="9">
    <source>
        <dbReference type="ARBA" id="ARBA00023170"/>
    </source>
</evidence>
<comment type="similarity">
    <text evidence="2 11">Belongs to the ERG4/ERG24 family.</text>
</comment>
<keyword evidence="11" id="KW-1207">Sterol metabolism</keyword>
<proteinExistence type="inferred from homology"/>
<dbReference type="Pfam" id="PF09465">
    <property type="entry name" value="LBR_tudor"/>
    <property type="match status" value="1"/>
</dbReference>
<gene>
    <name evidence="14" type="ORF">SKAU_G00181930</name>
</gene>
<keyword evidence="9" id="KW-0675">Receptor</keyword>
<dbReference type="OrthoDB" id="5326588at2759"/>
<dbReference type="PANTHER" id="PTHR21257">
    <property type="entry name" value="DELTA(14)-STEROL REDUCTASE"/>
    <property type="match status" value="1"/>
</dbReference>
<dbReference type="Proteomes" id="UP001152622">
    <property type="component" value="Chromosome 6"/>
</dbReference>
<evidence type="ECO:0000256" key="6">
    <source>
        <dbReference type="ARBA" id="ARBA00022989"/>
    </source>
</evidence>
<comment type="caution">
    <text evidence="11">Lacks conserved residue(s) required for the propagation of feature annotation.</text>
</comment>
<keyword evidence="8 11" id="KW-0472">Membrane</keyword>
<dbReference type="GO" id="GO:0003677">
    <property type="term" value="F:DNA binding"/>
    <property type="evidence" value="ECO:0007669"/>
    <property type="project" value="UniProtKB-KW"/>
</dbReference>